<dbReference type="EMBL" id="JAZIBG010000017">
    <property type="protein sequence ID" value="MEF7613386.1"/>
    <property type="molecule type" value="Genomic_DNA"/>
</dbReference>
<dbReference type="EC" id="2.8.3.-" evidence="2"/>
<comment type="caution">
    <text evidence="2">The sequence shown here is derived from an EMBL/GenBank/DDBJ whole genome shotgun (WGS) entry which is preliminary data.</text>
</comment>
<evidence type="ECO:0000256" key="1">
    <source>
        <dbReference type="ARBA" id="ARBA00022679"/>
    </source>
</evidence>
<proteinExistence type="predicted"/>
<dbReference type="InterPro" id="IPR023606">
    <property type="entry name" value="CoA-Trfase_III_dom_1_sf"/>
</dbReference>
<dbReference type="AlphaFoldDB" id="A0AAW9Q7D9"/>
<dbReference type="InterPro" id="IPR044855">
    <property type="entry name" value="CoA-Trfase_III_dom3_sf"/>
</dbReference>
<gene>
    <name evidence="2" type="ORF">V4F39_05630</name>
</gene>
<evidence type="ECO:0000313" key="2">
    <source>
        <dbReference type="EMBL" id="MEF7613386.1"/>
    </source>
</evidence>
<keyword evidence="3" id="KW-1185">Reference proteome</keyword>
<organism evidence="2 3">
    <name type="scientific">Aquincola agrisoli</name>
    <dbReference type="NCBI Taxonomy" id="3119538"/>
    <lineage>
        <taxon>Bacteria</taxon>
        <taxon>Pseudomonadati</taxon>
        <taxon>Pseudomonadota</taxon>
        <taxon>Betaproteobacteria</taxon>
        <taxon>Burkholderiales</taxon>
        <taxon>Sphaerotilaceae</taxon>
        <taxon>Aquincola</taxon>
    </lineage>
</organism>
<dbReference type="Pfam" id="PF02515">
    <property type="entry name" value="CoA_transf_3"/>
    <property type="match status" value="1"/>
</dbReference>
<accession>A0AAW9Q7D9</accession>
<protein>
    <submittedName>
        <fullName evidence="2">CoA transferase</fullName>
        <ecNumber evidence="2">2.8.3.-</ecNumber>
    </submittedName>
</protein>
<sequence>MARLHTQRFDPGLAGPLAGLRVVDMSRLVAGNMLTLQLADFGAQVVKIEPPAGDTLRNFRADGYDTWWKTYARNKHSVALDLRQPGAVEVVKAMAAQADALIESFRPGVLEAMGLAPDVLLAINPKLVITRLSGWGQTGPYRERPGFGTLVEGYSGFASMNGFADREPVLPPMFLGDMTAGLYGASATMMALWEVRANGGRGQVVDLSLFEPMLSILGPQSANFRFTGEVKQRTGSRSSTTAPRNAYLTADGQWVCLSTSTETMAARLFHAIGRPDITQDPRTSTARGRLQHVEEIDGIVGGFIRGRTLAENLAFFEQAQVTIGPMCDASQLLDDPYVIERRSLVDVEDEELGFVPMHNVTPRMSTTPGGFRRPAPAIGEHNRELLLPLLGAAEYDRLLTAGAIVEARRPPAPAHPLETKTTP</sequence>
<name>A0AAW9Q7D9_9BURK</name>
<evidence type="ECO:0000313" key="3">
    <source>
        <dbReference type="Proteomes" id="UP001336250"/>
    </source>
</evidence>
<dbReference type="RefSeq" id="WP_332288326.1">
    <property type="nucleotide sequence ID" value="NZ_JAZIBG010000017.1"/>
</dbReference>
<dbReference type="Gene3D" id="3.30.1540.10">
    <property type="entry name" value="formyl-coa transferase, domain 3"/>
    <property type="match status" value="1"/>
</dbReference>
<dbReference type="SUPFAM" id="SSF89796">
    <property type="entry name" value="CoA-transferase family III (CaiB/BaiF)"/>
    <property type="match status" value="1"/>
</dbReference>
<keyword evidence="1 2" id="KW-0808">Transferase</keyword>
<dbReference type="Proteomes" id="UP001336250">
    <property type="component" value="Unassembled WGS sequence"/>
</dbReference>
<dbReference type="InterPro" id="IPR050509">
    <property type="entry name" value="CoA-transferase_III"/>
</dbReference>
<dbReference type="InterPro" id="IPR003673">
    <property type="entry name" value="CoA-Trfase_fam_III"/>
</dbReference>
<dbReference type="Gene3D" id="3.40.50.10540">
    <property type="entry name" value="Crotonobetainyl-coa:carnitine coa-transferase, domain 1"/>
    <property type="match status" value="1"/>
</dbReference>
<dbReference type="PANTHER" id="PTHR48228:SF6">
    <property type="entry name" value="L-CARNITINE COA-TRANSFERASE"/>
    <property type="match status" value="1"/>
</dbReference>
<dbReference type="PANTHER" id="PTHR48228">
    <property type="entry name" value="SUCCINYL-COA--D-CITRAMALATE COA-TRANSFERASE"/>
    <property type="match status" value="1"/>
</dbReference>
<reference evidence="2 3" key="1">
    <citation type="submission" date="2024-02" db="EMBL/GenBank/DDBJ databases">
        <title>Genome sequence of Aquincola sp. MAHUQ-54.</title>
        <authorList>
            <person name="Huq M.A."/>
        </authorList>
    </citation>
    <scope>NUCLEOTIDE SEQUENCE [LARGE SCALE GENOMIC DNA]</scope>
    <source>
        <strain evidence="2 3">MAHUQ-54</strain>
    </source>
</reference>
<dbReference type="GO" id="GO:0016740">
    <property type="term" value="F:transferase activity"/>
    <property type="evidence" value="ECO:0007669"/>
    <property type="project" value="UniProtKB-KW"/>
</dbReference>